<evidence type="ECO:0000313" key="2">
    <source>
        <dbReference type="Proteomes" id="UP001221757"/>
    </source>
</evidence>
<proteinExistence type="predicted"/>
<accession>A0AAD7BME8</accession>
<name>A0AAD7BME8_MYCRO</name>
<dbReference type="EMBL" id="JARKIE010000603">
    <property type="protein sequence ID" value="KAJ7625205.1"/>
    <property type="molecule type" value="Genomic_DNA"/>
</dbReference>
<dbReference type="Proteomes" id="UP001221757">
    <property type="component" value="Unassembled WGS sequence"/>
</dbReference>
<protein>
    <submittedName>
        <fullName evidence="1">Uncharacterized protein</fullName>
    </submittedName>
</protein>
<gene>
    <name evidence="1" type="ORF">B0H17DRAFT_1151208</name>
</gene>
<sequence length="360" mass="41955">MTTIDHDEPWLMPILTAVTPDLWNTPTGHITNGRNMIPDINMGDVEGTCNECHNNNYHAAAEHLNSQTYYDTINSQHIQSDRHQDTRQCLIPENWEEMNLQIRQRHKPPKLSRSAKFTRSNVTIASQNINGRDQNKSMTSTGHKLTYMKRMVDEKRIGVFALQELHMNNIAASQFNNIYGKWFKLFNSGHQTKPDSTAGVGFLLNKKYVDTENVKSDHNLIPVQLTCRADEEYWNLPIYLLKTPKFINYISIRSKKLVEELEELSRTGWQSQKNIQSLWHKFKIDLNAEGKKYSRLVTERSRQIRTWTVQKHLILNDAYMPTEDKHLAIFYEGKVESYLKEELTVRRPSPKLGTTLRVKV</sequence>
<dbReference type="AlphaFoldDB" id="A0AAD7BME8"/>
<keyword evidence="2" id="KW-1185">Reference proteome</keyword>
<evidence type="ECO:0000313" key="1">
    <source>
        <dbReference type="EMBL" id="KAJ7625205.1"/>
    </source>
</evidence>
<comment type="caution">
    <text evidence="1">The sequence shown here is derived from an EMBL/GenBank/DDBJ whole genome shotgun (WGS) entry which is preliminary data.</text>
</comment>
<organism evidence="1 2">
    <name type="scientific">Mycena rosella</name>
    <name type="common">Pink bonnet</name>
    <name type="synonym">Agaricus rosellus</name>
    <dbReference type="NCBI Taxonomy" id="1033263"/>
    <lineage>
        <taxon>Eukaryota</taxon>
        <taxon>Fungi</taxon>
        <taxon>Dikarya</taxon>
        <taxon>Basidiomycota</taxon>
        <taxon>Agaricomycotina</taxon>
        <taxon>Agaricomycetes</taxon>
        <taxon>Agaricomycetidae</taxon>
        <taxon>Agaricales</taxon>
        <taxon>Marasmiineae</taxon>
        <taxon>Mycenaceae</taxon>
        <taxon>Mycena</taxon>
    </lineage>
</organism>
<reference evidence="1" key="1">
    <citation type="submission" date="2023-03" db="EMBL/GenBank/DDBJ databases">
        <title>Massive genome expansion in bonnet fungi (Mycena s.s.) driven by repeated elements and novel gene families across ecological guilds.</title>
        <authorList>
            <consortium name="Lawrence Berkeley National Laboratory"/>
            <person name="Harder C.B."/>
            <person name="Miyauchi S."/>
            <person name="Viragh M."/>
            <person name="Kuo A."/>
            <person name="Thoen E."/>
            <person name="Andreopoulos B."/>
            <person name="Lu D."/>
            <person name="Skrede I."/>
            <person name="Drula E."/>
            <person name="Henrissat B."/>
            <person name="Morin E."/>
            <person name="Kohler A."/>
            <person name="Barry K."/>
            <person name="LaButti K."/>
            <person name="Morin E."/>
            <person name="Salamov A."/>
            <person name="Lipzen A."/>
            <person name="Mereny Z."/>
            <person name="Hegedus B."/>
            <person name="Baldrian P."/>
            <person name="Stursova M."/>
            <person name="Weitz H."/>
            <person name="Taylor A."/>
            <person name="Grigoriev I.V."/>
            <person name="Nagy L.G."/>
            <person name="Martin F."/>
            <person name="Kauserud H."/>
        </authorList>
    </citation>
    <scope>NUCLEOTIDE SEQUENCE</scope>
    <source>
        <strain evidence="1">CBHHK067</strain>
    </source>
</reference>